<feature type="transmembrane region" description="Helical" evidence="2">
    <location>
        <begin position="228"/>
        <end position="251"/>
    </location>
</feature>
<dbReference type="PANTHER" id="PTHR16255:SF1">
    <property type="entry name" value="REQUIRED FOR MEIOTIC NUCLEAR DIVISION PROTEIN 1 HOMOLOG"/>
    <property type="match status" value="1"/>
</dbReference>
<keyword evidence="2" id="KW-0812">Transmembrane</keyword>
<evidence type="ECO:0000256" key="2">
    <source>
        <dbReference type="SAM" id="Phobius"/>
    </source>
</evidence>
<accession>A0A1X6NKI5</accession>
<keyword evidence="2" id="KW-1133">Transmembrane helix</keyword>
<comment type="similarity">
    <text evidence="1">Belongs to the RMD1/sif2 family.</text>
</comment>
<evidence type="ECO:0000313" key="5">
    <source>
        <dbReference type="Proteomes" id="UP000218209"/>
    </source>
</evidence>
<feature type="domain" description="DUF155" evidence="3">
    <location>
        <begin position="11"/>
        <end position="118"/>
    </location>
</feature>
<dbReference type="AlphaFoldDB" id="A0A1X6NKI5"/>
<dbReference type="Pfam" id="PF02582">
    <property type="entry name" value="DUF155"/>
    <property type="match status" value="1"/>
</dbReference>
<name>A0A1X6NKI5_PORUM</name>
<dbReference type="GO" id="GO:0005739">
    <property type="term" value="C:mitochondrion"/>
    <property type="evidence" value="ECO:0007669"/>
    <property type="project" value="UniProtKB-ARBA"/>
</dbReference>
<evidence type="ECO:0000259" key="3">
    <source>
        <dbReference type="Pfam" id="PF02582"/>
    </source>
</evidence>
<keyword evidence="5" id="KW-1185">Reference proteome</keyword>
<dbReference type="InterPro" id="IPR003734">
    <property type="entry name" value="DUF155"/>
</dbReference>
<dbReference type="Proteomes" id="UP000218209">
    <property type="component" value="Unassembled WGS sequence"/>
</dbReference>
<gene>
    <name evidence="4" type="ORF">BU14_2145s0001</name>
</gene>
<organism evidence="4 5">
    <name type="scientific">Porphyra umbilicalis</name>
    <name type="common">Purple laver</name>
    <name type="synonym">Red alga</name>
    <dbReference type="NCBI Taxonomy" id="2786"/>
    <lineage>
        <taxon>Eukaryota</taxon>
        <taxon>Rhodophyta</taxon>
        <taxon>Bangiophyceae</taxon>
        <taxon>Bangiales</taxon>
        <taxon>Bangiaceae</taxon>
        <taxon>Porphyra</taxon>
    </lineage>
</organism>
<proteinExistence type="inferred from homology"/>
<dbReference type="EMBL" id="KV920002">
    <property type="protein sequence ID" value="OSX68873.1"/>
    <property type="molecule type" value="Genomic_DNA"/>
</dbReference>
<dbReference type="OrthoDB" id="18302at2759"/>
<sequence length="263" mass="27106">MAHDAVSLTRPVGRDSVLERLSVSYALGQSVKLAEFEARVAGTVSETAALPEALARDGAIRVSRTDVSRSLGRLFLLRHAIRLSDVLDEPDFFWENEALAPAYATASRYLEVAPRSAAVDKRLAMVRDLYDLLLAQTEFDSAAVAAEHSSRLEMVIIGLILFEILLSLARDGVFAAAAAAVGRVLLPTPAAAAAGVGAAVGGGAVGGAPPALGGLPATVVARVATPVVAAPAGVALLLAALAVGSLATWVVRRRRRASGTGAR</sequence>
<protein>
    <recommendedName>
        <fullName evidence="3">DUF155 domain-containing protein</fullName>
    </recommendedName>
</protein>
<reference evidence="4 5" key="1">
    <citation type="submission" date="2017-03" db="EMBL/GenBank/DDBJ databases">
        <title>WGS assembly of Porphyra umbilicalis.</title>
        <authorList>
            <person name="Brawley S.H."/>
            <person name="Blouin N.A."/>
            <person name="Ficko-Blean E."/>
            <person name="Wheeler G.L."/>
            <person name="Lohr M."/>
            <person name="Goodson H.V."/>
            <person name="Jenkins J.W."/>
            <person name="Blaby-Haas C.E."/>
            <person name="Helliwell K.E."/>
            <person name="Chan C."/>
            <person name="Marriage T."/>
            <person name="Bhattacharya D."/>
            <person name="Klein A.S."/>
            <person name="Badis Y."/>
            <person name="Brodie J."/>
            <person name="Cao Y."/>
            <person name="Collen J."/>
            <person name="Dittami S.M."/>
            <person name="Gachon C.M."/>
            <person name="Green B.R."/>
            <person name="Karpowicz S."/>
            <person name="Kim J.W."/>
            <person name="Kudahl U."/>
            <person name="Lin S."/>
            <person name="Michel G."/>
            <person name="Mittag M."/>
            <person name="Olson B.J."/>
            <person name="Pangilinan J."/>
            <person name="Peng Y."/>
            <person name="Qiu H."/>
            <person name="Shu S."/>
            <person name="Singer J.T."/>
            <person name="Smith A.G."/>
            <person name="Sprecher B.N."/>
            <person name="Wagner V."/>
            <person name="Wang W."/>
            <person name="Wang Z.-Y."/>
            <person name="Yan J."/>
            <person name="Yarish C."/>
            <person name="Zoeuner-Riek S."/>
            <person name="Zhuang Y."/>
            <person name="Zou Y."/>
            <person name="Lindquist E.A."/>
            <person name="Grimwood J."/>
            <person name="Barry K."/>
            <person name="Rokhsar D.S."/>
            <person name="Schmutz J."/>
            <person name="Stiller J.W."/>
            <person name="Grossman A.R."/>
            <person name="Prochnik S.E."/>
        </authorList>
    </citation>
    <scope>NUCLEOTIDE SEQUENCE [LARGE SCALE GENOMIC DNA]</scope>
    <source>
        <strain evidence="4">4086291</strain>
    </source>
</reference>
<keyword evidence="2" id="KW-0472">Membrane</keyword>
<dbReference type="PANTHER" id="PTHR16255">
    <property type="entry name" value="REQUIRED FOR MEIOTIC NUCLEAR DIVISION PROTEIN 1 HOMOLOG"/>
    <property type="match status" value="1"/>
</dbReference>
<evidence type="ECO:0000256" key="1">
    <source>
        <dbReference type="ARBA" id="ARBA00008306"/>
    </source>
</evidence>
<dbReference type="InterPro" id="IPR051624">
    <property type="entry name" value="RMD1/Sad1-interacting"/>
</dbReference>
<evidence type="ECO:0000313" key="4">
    <source>
        <dbReference type="EMBL" id="OSX68873.1"/>
    </source>
</evidence>